<keyword evidence="1" id="KW-0732">Signal</keyword>
<dbReference type="InterPro" id="IPR016187">
    <property type="entry name" value="CTDL_fold"/>
</dbReference>
<dbReference type="Proteomes" id="UP000681425">
    <property type="component" value="Chromosome"/>
</dbReference>
<proteinExistence type="predicted"/>
<evidence type="ECO:0000256" key="1">
    <source>
        <dbReference type="SAM" id="SignalP"/>
    </source>
</evidence>
<evidence type="ECO:0000259" key="2">
    <source>
        <dbReference type="Pfam" id="PF03781"/>
    </source>
</evidence>
<dbReference type="EMBL" id="CP073910">
    <property type="protein sequence ID" value="QUT07197.1"/>
    <property type="molecule type" value="Genomic_DNA"/>
</dbReference>
<evidence type="ECO:0000313" key="4">
    <source>
        <dbReference type="Proteomes" id="UP000681425"/>
    </source>
</evidence>
<reference evidence="3" key="1">
    <citation type="submission" date="2021-04" db="EMBL/GenBank/DDBJ databases">
        <title>Isolation of p-tert-butylphenol degrading bacteria Sphingobium phenoxybenzoativorans Tas13 from active sludge.</title>
        <authorList>
            <person name="Li Y."/>
        </authorList>
    </citation>
    <scope>NUCLEOTIDE SEQUENCE</scope>
    <source>
        <strain evidence="3">Tas13</strain>
    </source>
</reference>
<feature type="signal peptide" evidence="1">
    <location>
        <begin position="1"/>
        <end position="22"/>
    </location>
</feature>
<dbReference type="KEGG" id="spph:KFK14_07215"/>
<dbReference type="InterPro" id="IPR051043">
    <property type="entry name" value="Sulfatase_Mod_Factor_Kinase"/>
</dbReference>
<protein>
    <submittedName>
        <fullName evidence="3">SUMF1/EgtB/PvdO family nonheme iron enzyme</fullName>
    </submittedName>
</protein>
<feature type="domain" description="Sulfatase-modifying factor enzyme-like" evidence="2">
    <location>
        <begin position="61"/>
        <end position="276"/>
    </location>
</feature>
<dbReference type="RefSeq" id="WP_212610404.1">
    <property type="nucleotide sequence ID" value="NZ_CP073910.1"/>
</dbReference>
<gene>
    <name evidence="3" type="ORF">KFK14_07215</name>
</gene>
<keyword evidence="4" id="KW-1185">Reference proteome</keyword>
<dbReference type="GO" id="GO:0120147">
    <property type="term" value="F:formylglycine-generating oxidase activity"/>
    <property type="evidence" value="ECO:0007669"/>
    <property type="project" value="TreeGrafter"/>
</dbReference>
<dbReference type="PANTHER" id="PTHR23150:SF19">
    <property type="entry name" value="FORMYLGLYCINE-GENERATING ENZYME"/>
    <property type="match status" value="1"/>
</dbReference>
<organism evidence="3 4">
    <name type="scientific">Sphingobium phenoxybenzoativorans</name>
    <dbReference type="NCBI Taxonomy" id="1592790"/>
    <lineage>
        <taxon>Bacteria</taxon>
        <taxon>Pseudomonadati</taxon>
        <taxon>Pseudomonadota</taxon>
        <taxon>Alphaproteobacteria</taxon>
        <taxon>Sphingomonadales</taxon>
        <taxon>Sphingomonadaceae</taxon>
        <taxon>Sphingobium</taxon>
    </lineage>
</organism>
<accession>A0A975Q364</accession>
<dbReference type="SUPFAM" id="SSF56436">
    <property type="entry name" value="C-type lectin-like"/>
    <property type="match status" value="1"/>
</dbReference>
<dbReference type="InterPro" id="IPR005532">
    <property type="entry name" value="SUMF_dom"/>
</dbReference>
<dbReference type="InterPro" id="IPR042095">
    <property type="entry name" value="SUMF_sf"/>
</dbReference>
<dbReference type="Gene3D" id="3.90.1580.10">
    <property type="entry name" value="paralog of FGE (formylglycine-generating enzyme)"/>
    <property type="match status" value="1"/>
</dbReference>
<evidence type="ECO:0000313" key="3">
    <source>
        <dbReference type="EMBL" id="QUT07197.1"/>
    </source>
</evidence>
<dbReference type="PANTHER" id="PTHR23150">
    <property type="entry name" value="SULFATASE MODIFYING FACTOR 1, 2"/>
    <property type="match status" value="1"/>
</dbReference>
<dbReference type="Pfam" id="PF03781">
    <property type="entry name" value="FGE-sulfatase"/>
    <property type="match status" value="1"/>
</dbReference>
<dbReference type="AlphaFoldDB" id="A0A975Q364"/>
<sequence length="283" mass="30223">MIRSRTAVSAGLAGIWAALLSAAPPASPVQRAQCVTDPLVVAIHMPGPSLAGGDTKARGISFDIDREEVTVRQFARFVAATGYRTEAERVGESAVFMPSASGRDSGKWWALIQGANWKYPEGPRRPAANPNEPVVHVTIIDAQAFARWAGRTLPTEAMWEYAAAGGRDDKQRAIAWAYGKNGASIANIWQGAFPYENLASDGFLGIAPVGCFPPNGYGLHDMIGNVWELTTFPGSDGSVIRGGSFLCSLNFCANFSPLGRTVQEAHVSTSHIGFRTSSIPTRD</sequence>
<feature type="chain" id="PRO_5037087139" evidence="1">
    <location>
        <begin position="23"/>
        <end position="283"/>
    </location>
</feature>
<name>A0A975Q364_9SPHN</name>